<feature type="domain" description="DHHA1" evidence="5">
    <location>
        <begin position="603"/>
        <end position="677"/>
    </location>
</feature>
<feature type="domain" description="DDH" evidence="4">
    <location>
        <begin position="370"/>
        <end position="525"/>
    </location>
</feature>
<evidence type="ECO:0000259" key="4">
    <source>
        <dbReference type="Pfam" id="PF01368"/>
    </source>
</evidence>
<evidence type="ECO:0000313" key="6">
    <source>
        <dbReference type="EMBL" id="CUO82064.1"/>
    </source>
</evidence>
<feature type="binding site" evidence="2">
    <location>
        <position position="381"/>
    </location>
    <ligand>
        <name>Mn(2+)</name>
        <dbReference type="ChEBI" id="CHEBI:29035"/>
        <label>2</label>
    </ligand>
</feature>
<dbReference type="FunFam" id="3.90.1640.10:FF:000002">
    <property type="entry name" value="Cyclic-di-AMP phosphodiesterase"/>
    <property type="match status" value="1"/>
</dbReference>
<accession>A0A174I4J0</accession>
<dbReference type="AlphaFoldDB" id="A0A174I4J0"/>
<feature type="binding site" evidence="2">
    <location>
        <position position="473"/>
    </location>
    <ligand>
        <name>Mn(2+)</name>
        <dbReference type="ChEBI" id="CHEBI:29035"/>
        <label>2</label>
    </ligand>
</feature>
<comment type="function">
    <text evidence="1">Has phosphodiesterase (PDE) activity against cyclic-di-AMP (c-di-AMP).</text>
</comment>
<dbReference type="Pfam" id="PF02272">
    <property type="entry name" value="DHHA1"/>
    <property type="match status" value="1"/>
</dbReference>
<feature type="binding site" evidence="2">
    <location>
        <position position="379"/>
    </location>
    <ligand>
        <name>Mn(2+)</name>
        <dbReference type="ChEBI" id="CHEBI:29035"/>
        <label>1</label>
    </ligand>
</feature>
<dbReference type="EMBL" id="CYZE01000012">
    <property type="protein sequence ID" value="CUO82064.1"/>
    <property type="molecule type" value="Genomic_DNA"/>
</dbReference>
<dbReference type="GO" id="GO:0016787">
    <property type="term" value="F:hydrolase activity"/>
    <property type="evidence" value="ECO:0007669"/>
    <property type="project" value="UniProtKB-UniRule"/>
</dbReference>
<gene>
    <name evidence="6" type="ORF">ERS852407_04068</name>
</gene>
<evidence type="ECO:0000259" key="5">
    <source>
        <dbReference type="Pfam" id="PF02272"/>
    </source>
</evidence>
<dbReference type="InterPro" id="IPR014528">
    <property type="entry name" value="GdpP/PdeA"/>
</dbReference>
<keyword evidence="2" id="KW-0464">Manganese</keyword>
<comment type="similarity">
    <text evidence="1">Belongs to the GdpP/PdeA phosphodiesterase family.</text>
</comment>
<dbReference type="GO" id="GO:0005886">
    <property type="term" value="C:plasma membrane"/>
    <property type="evidence" value="ECO:0007669"/>
    <property type="project" value="UniProtKB-SubCell"/>
</dbReference>
<dbReference type="SUPFAM" id="SSF64182">
    <property type="entry name" value="DHH phosphoesterases"/>
    <property type="match status" value="1"/>
</dbReference>
<dbReference type="GO" id="GO:0003676">
    <property type="term" value="F:nucleic acid binding"/>
    <property type="evidence" value="ECO:0007669"/>
    <property type="project" value="UniProtKB-UniRule"/>
</dbReference>
<dbReference type="PANTHER" id="PTHR47618">
    <property type="entry name" value="BIFUNCTIONAL OLIGORIBONUCLEASE AND PAP PHOSPHATASE NRNA"/>
    <property type="match status" value="1"/>
</dbReference>
<dbReference type="InterPro" id="IPR038763">
    <property type="entry name" value="DHH_sf"/>
</dbReference>
<feature type="binding site" evidence="2">
    <location>
        <position position="528"/>
    </location>
    <ligand>
        <name>Mn(2+)</name>
        <dbReference type="ChEBI" id="CHEBI:29035"/>
        <label>2</label>
    </ligand>
</feature>
<keyword evidence="1 3" id="KW-0472">Membrane</keyword>
<keyword evidence="3" id="KW-1133">Transmembrane helix</keyword>
<dbReference type="GO" id="GO:0046872">
    <property type="term" value="F:metal ion binding"/>
    <property type="evidence" value="ECO:0007669"/>
    <property type="project" value="UniProtKB-KW"/>
</dbReference>
<feature type="transmembrane region" description="Helical" evidence="3">
    <location>
        <begin position="12"/>
        <end position="32"/>
    </location>
</feature>
<keyword evidence="3" id="KW-0812">Transmembrane</keyword>
<keyword evidence="1" id="KW-1003">Cell membrane</keyword>
<dbReference type="PIRSF" id="PIRSF026583">
    <property type="entry name" value="YybT"/>
    <property type="match status" value="1"/>
</dbReference>
<sequence length="686" mass="76559">MKEKIKVKGQLRAYMQWPLYLSAMLIIMNAIIGAVSVTAGIIMAVFTLLYIGIALWIYTYRKKRLLNGLVEFSAEYSWMQKQLLTDLELPYGIADESGRVLWGNTALAEVLGEEKPFKNTRKNLSSIFPEITKEVLDLEEGSVVLHCTCSDRKYQVQLKGVYMKDSIEDIADAIGTEDAGQMLIAVYLFDETEILTYKQMVNDQKMVAGLIYLDNYEEALESVEEVRRSLLTALIDRKITKYITAMNGIVKKLEKDKYFIAIKQCYIQELKDNRFSILEDVKTVNIGNEMAVTLSIGLGMNGESYSQNYDYARIAIDMALGRGGDQAVVKDGERIQYFGGKAQQVEKTTRVKARVKAHALRELMETKDRLLIMGHRLTDVDSFGAAVGIYRIATAMNKKANIIINEVTSSVKPMMDRFTGNSDYPDDIFMTGARAADLVDNNTILVVVDVNRPSITDAPELLKLVKTIVVLDHHRQSSEIIDNAVLSYVEPYASSACEMVAEVLQYIADGIRIKSAEADAMYAGIVIDTNNFTNQTGVRTFEAAAFLRRNGADVVRVRKLFRDDLDDYKAKAEAVREAEIFEGCFAISTCPSEGIESPTVVGAQAANELLDIAGMKASIVMTFYNNTIYLSARSIDEVNVQVMMEKLGGGGHRTIAGAQLKDMSLEEARNRVKEVIRDMLEKGDIS</sequence>
<dbReference type="PANTHER" id="PTHR47618:SF2">
    <property type="entry name" value="CYCLIC-DI-AMP PHOSPHODIESTERASE GDPP"/>
    <property type="match status" value="1"/>
</dbReference>
<organism evidence="6 7">
    <name type="scientific">Hungatella hathewayi</name>
    <dbReference type="NCBI Taxonomy" id="154046"/>
    <lineage>
        <taxon>Bacteria</taxon>
        <taxon>Bacillati</taxon>
        <taxon>Bacillota</taxon>
        <taxon>Clostridia</taxon>
        <taxon>Lachnospirales</taxon>
        <taxon>Lachnospiraceae</taxon>
        <taxon>Hungatella</taxon>
    </lineage>
</organism>
<evidence type="ECO:0000256" key="1">
    <source>
        <dbReference type="PIRNR" id="PIRNR026583"/>
    </source>
</evidence>
<dbReference type="Gene3D" id="3.30.450.20">
    <property type="entry name" value="PAS domain"/>
    <property type="match status" value="1"/>
</dbReference>
<dbReference type="Proteomes" id="UP000095651">
    <property type="component" value="Unassembled WGS sequence"/>
</dbReference>
<evidence type="ECO:0000313" key="7">
    <source>
        <dbReference type="Proteomes" id="UP000095651"/>
    </source>
</evidence>
<keyword evidence="1" id="KW-0378">Hydrolase</keyword>
<evidence type="ECO:0000256" key="3">
    <source>
        <dbReference type="SAM" id="Phobius"/>
    </source>
</evidence>
<dbReference type="Pfam" id="PF01368">
    <property type="entry name" value="DHH"/>
    <property type="match status" value="1"/>
</dbReference>
<feature type="transmembrane region" description="Helical" evidence="3">
    <location>
        <begin position="38"/>
        <end position="58"/>
    </location>
</feature>
<comment type="catalytic activity">
    <reaction evidence="1">
        <text>3',3'-c-di-AMP + H2O = 5'-O-phosphonoadenylyl-(3'-&gt;5')-adenosine + H(+)</text>
        <dbReference type="Rhea" id="RHEA:54420"/>
        <dbReference type="ChEBI" id="CHEBI:15377"/>
        <dbReference type="ChEBI" id="CHEBI:15378"/>
        <dbReference type="ChEBI" id="CHEBI:71500"/>
        <dbReference type="ChEBI" id="CHEBI:138171"/>
    </reaction>
</comment>
<feature type="binding site" evidence="2">
    <location>
        <position position="449"/>
    </location>
    <ligand>
        <name>Mn(2+)</name>
        <dbReference type="ChEBI" id="CHEBI:29035"/>
        <label>1</label>
    </ligand>
</feature>
<dbReference type="Gene3D" id="3.10.310.30">
    <property type="match status" value="1"/>
</dbReference>
<dbReference type="RefSeq" id="WP_055657914.1">
    <property type="nucleotide sequence ID" value="NZ_CABIXC010000012.1"/>
</dbReference>
<reference evidence="6 7" key="1">
    <citation type="submission" date="2015-09" db="EMBL/GenBank/DDBJ databases">
        <authorList>
            <consortium name="Pathogen Informatics"/>
        </authorList>
    </citation>
    <scope>NUCLEOTIDE SEQUENCE [LARGE SCALE GENOMIC DNA]</scope>
    <source>
        <strain evidence="6 7">2789STDY5608850</strain>
    </source>
</reference>
<comment type="subcellular location">
    <subcellularLocation>
        <location evidence="1">Cell membrane</location>
    </subcellularLocation>
</comment>
<protein>
    <recommendedName>
        <fullName evidence="1">Cyclic-di-AMP phosphodiesterase</fullName>
        <ecNumber evidence="1">3.1.4.-</ecNumber>
    </recommendedName>
</protein>
<dbReference type="InterPro" id="IPR003156">
    <property type="entry name" value="DHHA1_dom"/>
</dbReference>
<feature type="binding site" evidence="2">
    <location>
        <position position="449"/>
    </location>
    <ligand>
        <name>Mn(2+)</name>
        <dbReference type="ChEBI" id="CHEBI:29035"/>
        <label>2</label>
    </ligand>
</feature>
<evidence type="ECO:0000256" key="2">
    <source>
        <dbReference type="PIRSR" id="PIRSR026583-50"/>
    </source>
</evidence>
<keyword evidence="2" id="KW-0479">Metal-binding</keyword>
<dbReference type="EC" id="3.1.4.-" evidence="1"/>
<dbReference type="InterPro" id="IPR051319">
    <property type="entry name" value="Oligoribo/pAp-PDE_c-di-AMP_PDE"/>
</dbReference>
<feature type="binding site" evidence="2">
    <location>
        <position position="375"/>
    </location>
    <ligand>
        <name>Mn(2+)</name>
        <dbReference type="ChEBI" id="CHEBI:29035"/>
        <label>1</label>
    </ligand>
</feature>
<proteinExistence type="inferred from homology"/>
<dbReference type="Pfam" id="PF24898">
    <property type="entry name" value="GGDEF_GdpP"/>
    <property type="match status" value="1"/>
</dbReference>
<comment type="cofactor">
    <cofactor evidence="2">
        <name>Mn(2+)</name>
        <dbReference type="ChEBI" id="CHEBI:29035"/>
    </cofactor>
    <text evidence="2">For phosphodiesterase activity, probably binds 2 Mn(2+) per subunit.</text>
</comment>
<name>A0A174I4J0_9FIRM</name>
<dbReference type="GO" id="GO:0106409">
    <property type="term" value="F:cyclic-di-AMP phosphodiesterase activity"/>
    <property type="evidence" value="ECO:0007669"/>
    <property type="project" value="RHEA"/>
</dbReference>
<dbReference type="Gene3D" id="3.90.1640.10">
    <property type="entry name" value="inorganic pyrophosphatase (n-terminal core)"/>
    <property type="match status" value="1"/>
</dbReference>
<dbReference type="InterPro" id="IPR001667">
    <property type="entry name" value="DDH_dom"/>
</dbReference>